<reference evidence="3" key="1">
    <citation type="submission" date="2020-12" db="UniProtKB">
        <authorList>
            <consortium name="WormBaseParasite"/>
        </authorList>
    </citation>
    <scope>IDENTIFICATION</scope>
    <source>
        <strain evidence="3">MHco3</strain>
    </source>
</reference>
<dbReference type="OrthoDB" id="5871685at2759"/>
<accession>A0A7I5E6X4</accession>
<dbReference type="AlphaFoldDB" id="A0A7I5E6X4"/>
<protein>
    <submittedName>
        <fullName evidence="3">Uncharacterized protein</fullName>
    </submittedName>
</protein>
<name>A0A7I5E6X4_HAECO</name>
<feature type="compositionally biased region" description="Polar residues" evidence="1">
    <location>
        <begin position="1"/>
        <end position="24"/>
    </location>
</feature>
<dbReference type="OMA" id="YSIEYEY"/>
<keyword evidence="2" id="KW-1185">Reference proteome</keyword>
<proteinExistence type="predicted"/>
<feature type="region of interest" description="Disordered" evidence="1">
    <location>
        <begin position="1"/>
        <end position="37"/>
    </location>
</feature>
<evidence type="ECO:0000256" key="1">
    <source>
        <dbReference type="SAM" id="MobiDB-lite"/>
    </source>
</evidence>
<organism evidence="2 3">
    <name type="scientific">Haemonchus contortus</name>
    <name type="common">Barber pole worm</name>
    <dbReference type="NCBI Taxonomy" id="6289"/>
    <lineage>
        <taxon>Eukaryota</taxon>
        <taxon>Metazoa</taxon>
        <taxon>Ecdysozoa</taxon>
        <taxon>Nematoda</taxon>
        <taxon>Chromadorea</taxon>
        <taxon>Rhabditida</taxon>
        <taxon>Rhabditina</taxon>
        <taxon>Rhabditomorpha</taxon>
        <taxon>Strongyloidea</taxon>
        <taxon>Trichostrongylidae</taxon>
        <taxon>Haemonchus</taxon>
    </lineage>
</organism>
<dbReference type="Proteomes" id="UP000025227">
    <property type="component" value="Unplaced"/>
</dbReference>
<evidence type="ECO:0000313" key="2">
    <source>
        <dbReference type="Proteomes" id="UP000025227"/>
    </source>
</evidence>
<dbReference type="WBParaSite" id="HCON_00037190-00001">
    <property type="protein sequence ID" value="HCON_00037190-00001"/>
    <property type="gene ID" value="HCON_00037190"/>
</dbReference>
<evidence type="ECO:0000313" key="3">
    <source>
        <dbReference type="WBParaSite" id="HCON_00037190-00001"/>
    </source>
</evidence>
<sequence length="291" mass="32277">MSSSCDISTASSGEITLSPPSYSMQEDAGSGDLLSRSQQIWPNRPEFGRYSIEYEYLDRKRIKSEREKREKKRMRFLELEFCQNRAAAGGSTRTALTASNPLLAFCTPTPNTVITSERTVPTSMLLSSSRALDYKRSSRMITSDDLITLGGLLPSARSPDLVPTELLRSSCTSRLDRSLASGSSTFLTPLDDEIRLQVGSAYHFLGSATDQQALSAMRVYPFVVYLEKGTDNKTIKVGFKVRGEARLFTVEMLSIEEGGNLWRITGTTYSIGFGTLDDMAHFYCRFPATAE</sequence>